<dbReference type="Proteomes" id="UP000240357">
    <property type="component" value="Unassembled WGS sequence"/>
</dbReference>
<dbReference type="AlphaFoldDB" id="A0A2T2YA81"/>
<gene>
    <name evidence="1" type="ORF">AHMF7605_02225</name>
</gene>
<evidence type="ECO:0000313" key="1">
    <source>
        <dbReference type="EMBL" id="PSR52422.1"/>
    </source>
</evidence>
<organism evidence="1 2">
    <name type="scientific">Adhaeribacter arboris</name>
    <dbReference type="NCBI Taxonomy" id="2072846"/>
    <lineage>
        <taxon>Bacteria</taxon>
        <taxon>Pseudomonadati</taxon>
        <taxon>Bacteroidota</taxon>
        <taxon>Cytophagia</taxon>
        <taxon>Cytophagales</taxon>
        <taxon>Hymenobacteraceae</taxon>
        <taxon>Adhaeribacter</taxon>
    </lineage>
</organism>
<dbReference type="EMBL" id="PYFT01000001">
    <property type="protein sequence ID" value="PSR52422.1"/>
    <property type="molecule type" value="Genomic_DNA"/>
</dbReference>
<reference evidence="1 2" key="1">
    <citation type="submission" date="2018-03" db="EMBL/GenBank/DDBJ databases">
        <title>Adhaeribacter sp. HMF7605 Genome sequencing and assembly.</title>
        <authorList>
            <person name="Kang H."/>
            <person name="Kang J."/>
            <person name="Cha I."/>
            <person name="Kim H."/>
            <person name="Joh K."/>
        </authorList>
    </citation>
    <scope>NUCLEOTIDE SEQUENCE [LARGE SCALE GENOMIC DNA]</scope>
    <source>
        <strain evidence="1 2">HMF7605</strain>
    </source>
</reference>
<comment type="caution">
    <text evidence="1">The sequence shown here is derived from an EMBL/GenBank/DDBJ whole genome shotgun (WGS) entry which is preliminary data.</text>
</comment>
<protein>
    <submittedName>
        <fullName evidence="1">Uncharacterized protein</fullName>
    </submittedName>
</protein>
<sequence length="63" mass="7746">MLDRQLAIVYELRFYSKYYPITQRILIDAKNSWANNLRLVEEINFTLKYINSNWVDRLISKKY</sequence>
<evidence type="ECO:0000313" key="2">
    <source>
        <dbReference type="Proteomes" id="UP000240357"/>
    </source>
</evidence>
<proteinExistence type="predicted"/>
<keyword evidence="2" id="KW-1185">Reference proteome</keyword>
<accession>A0A2T2YA81</accession>
<name>A0A2T2YA81_9BACT</name>